<dbReference type="GO" id="GO:0051539">
    <property type="term" value="F:4 iron, 4 sulfur cluster binding"/>
    <property type="evidence" value="ECO:0007669"/>
    <property type="project" value="UniProtKB-UniRule"/>
</dbReference>
<comment type="cofactor">
    <cofactor evidence="7">
        <name>[4Fe-4S] cluster</name>
        <dbReference type="ChEBI" id="CHEBI:49883"/>
    </cofactor>
    <text evidence="7">Binds 1 [4Fe-4S] cluster.</text>
</comment>
<dbReference type="PANTHER" id="PTHR30454">
    <property type="entry name" value="4-HYDROXY-3-METHYLBUT-2-EN-1-YL DIPHOSPHATE SYNTHASE"/>
    <property type="match status" value="1"/>
</dbReference>
<keyword evidence="1 7" id="KW-0004">4Fe-4S</keyword>
<dbReference type="FunFam" id="3.30.413.10:FF:000005">
    <property type="entry name" value="4-hydroxy-3-methylbut-2-en-1-yl diphosphate synthase (flavodoxin)"/>
    <property type="match status" value="1"/>
</dbReference>
<dbReference type="GO" id="GO:0019288">
    <property type="term" value="P:isopentenyl diphosphate biosynthetic process, methylerythritol 4-phosphate pathway"/>
    <property type="evidence" value="ECO:0007669"/>
    <property type="project" value="UniProtKB-UniRule"/>
</dbReference>
<accession>A0AAU0UNZ2</accession>
<dbReference type="Gene3D" id="3.30.413.10">
    <property type="entry name" value="Sulfite Reductase Hemoprotein, domain 1"/>
    <property type="match status" value="1"/>
</dbReference>
<evidence type="ECO:0000259" key="8">
    <source>
        <dbReference type="Pfam" id="PF04551"/>
    </source>
</evidence>
<evidence type="ECO:0000256" key="4">
    <source>
        <dbReference type="ARBA" id="ARBA00023004"/>
    </source>
</evidence>
<evidence type="ECO:0000256" key="6">
    <source>
        <dbReference type="ARBA" id="ARBA00023229"/>
    </source>
</evidence>
<dbReference type="GO" id="GO:0005506">
    <property type="term" value="F:iron ion binding"/>
    <property type="evidence" value="ECO:0007669"/>
    <property type="project" value="InterPro"/>
</dbReference>
<feature type="binding site" evidence="7">
    <location>
        <position position="265"/>
    </location>
    <ligand>
        <name>[4Fe-4S] cluster</name>
        <dbReference type="ChEBI" id="CHEBI:49883"/>
    </ligand>
</feature>
<dbReference type="FunFam" id="3.20.20.20:FF:000001">
    <property type="entry name" value="4-hydroxy-3-methylbut-2-en-1-yl diphosphate synthase (flavodoxin)"/>
    <property type="match status" value="1"/>
</dbReference>
<dbReference type="Gene3D" id="3.20.20.20">
    <property type="entry name" value="Dihydropteroate synthase-like"/>
    <property type="match status" value="1"/>
</dbReference>
<dbReference type="InterPro" id="IPR058578">
    <property type="entry name" value="IspG_TIM"/>
</dbReference>
<dbReference type="NCBIfam" id="NF001540">
    <property type="entry name" value="PRK00366.1"/>
    <property type="match status" value="1"/>
</dbReference>
<evidence type="ECO:0000259" key="9">
    <source>
        <dbReference type="Pfam" id="PF26540"/>
    </source>
</evidence>
<dbReference type="SUPFAM" id="SSF51604">
    <property type="entry name" value="Enolase C-terminal domain-like"/>
    <property type="match status" value="1"/>
</dbReference>
<comment type="similarity">
    <text evidence="7">Belongs to the IspG family.</text>
</comment>
<keyword evidence="11" id="KW-1185">Reference proteome</keyword>
<dbReference type="SUPFAM" id="SSF56014">
    <property type="entry name" value="Nitrite and sulphite reductase 4Fe-4S domain-like"/>
    <property type="match status" value="1"/>
</dbReference>
<dbReference type="InterPro" id="IPR036849">
    <property type="entry name" value="Enolase-like_C_sf"/>
</dbReference>
<evidence type="ECO:0000256" key="7">
    <source>
        <dbReference type="HAMAP-Rule" id="MF_00159"/>
    </source>
</evidence>
<dbReference type="EC" id="1.17.7.3" evidence="7"/>
<dbReference type="InterPro" id="IPR011005">
    <property type="entry name" value="Dihydropteroate_synth-like_sf"/>
</dbReference>
<keyword evidence="5 7" id="KW-0411">Iron-sulfur</keyword>
<keyword evidence="6 7" id="KW-0414">Isoprene biosynthesis</keyword>
<gene>
    <name evidence="7 10" type="primary">ispG</name>
    <name evidence="10" type="synonym">gcpE</name>
    <name evidence="10" type="ORF">MFMK1_002082</name>
</gene>
<feature type="domain" description="IspG TIM-barrel" evidence="8">
    <location>
        <begin position="7"/>
        <end position="246"/>
    </location>
</feature>
<dbReference type="InterPro" id="IPR016425">
    <property type="entry name" value="IspG_bac"/>
</dbReference>
<evidence type="ECO:0000313" key="10">
    <source>
        <dbReference type="EMBL" id="WRO22257.1"/>
    </source>
</evidence>
<dbReference type="RefSeq" id="WP_366921672.1">
    <property type="nucleotide sequence ID" value="NZ_CP121694.1"/>
</dbReference>
<dbReference type="InterPro" id="IPR058579">
    <property type="entry name" value="IspG_C"/>
</dbReference>
<dbReference type="Pfam" id="PF26540">
    <property type="entry name" value="GcpE_C"/>
    <property type="match status" value="1"/>
</dbReference>
<name>A0AAU0UNZ2_9FIRM</name>
<organism evidence="10 11">
    <name type="scientific">Metallumcola ferriviriculae</name>
    <dbReference type="NCBI Taxonomy" id="3039180"/>
    <lineage>
        <taxon>Bacteria</taxon>
        <taxon>Bacillati</taxon>
        <taxon>Bacillota</taxon>
        <taxon>Clostridia</taxon>
        <taxon>Neomoorellales</taxon>
        <taxon>Desulfitibacteraceae</taxon>
        <taxon>Metallumcola</taxon>
    </lineage>
</organism>
<dbReference type="NCBIfam" id="TIGR00612">
    <property type="entry name" value="ispG_gcpE"/>
    <property type="match status" value="1"/>
</dbReference>
<dbReference type="GO" id="GO:0046429">
    <property type="term" value="F:4-hydroxy-3-methylbut-2-en-1-yl diphosphate synthase activity (ferredoxin)"/>
    <property type="evidence" value="ECO:0007669"/>
    <property type="project" value="UniProtKB-UniRule"/>
</dbReference>
<dbReference type="InterPro" id="IPR045854">
    <property type="entry name" value="NO2/SO3_Rdtase_4Fe4S_sf"/>
</dbReference>
<dbReference type="Pfam" id="PF04551">
    <property type="entry name" value="GcpE"/>
    <property type="match status" value="1"/>
</dbReference>
<dbReference type="InterPro" id="IPR004588">
    <property type="entry name" value="IspG_bac-typ"/>
</dbReference>
<keyword evidence="3 7" id="KW-0560">Oxidoreductase</keyword>
<dbReference type="KEGG" id="dbc:MFMK1_002082"/>
<comment type="catalytic activity">
    <reaction evidence="7">
        <text>(2E)-4-hydroxy-3-methylbut-2-enyl diphosphate + oxidized [flavodoxin] + H2O + 2 H(+) = 2-C-methyl-D-erythritol 2,4-cyclic diphosphate + reduced [flavodoxin]</text>
        <dbReference type="Rhea" id="RHEA:43604"/>
        <dbReference type="Rhea" id="RHEA-COMP:10622"/>
        <dbReference type="Rhea" id="RHEA-COMP:10623"/>
        <dbReference type="ChEBI" id="CHEBI:15377"/>
        <dbReference type="ChEBI" id="CHEBI:15378"/>
        <dbReference type="ChEBI" id="CHEBI:57618"/>
        <dbReference type="ChEBI" id="CHEBI:58210"/>
        <dbReference type="ChEBI" id="CHEBI:58483"/>
        <dbReference type="ChEBI" id="CHEBI:128753"/>
        <dbReference type="EC" id="1.17.7.3"/>
    </reaction>
</comment>
<comment type="pathway">
    <text evidence="7">Isoprenoid biosynthesis; isopentenyl diphosphate biosynthesis via DXP pathway; isopentenyl diphosphate from 1-deoxy-D-xylulose 5-phosphate: step 5/6.</text>
</comment>
<evidence type="ECO:0000256" key="5">
    <source>
        <dbReference type="ARBA" id="ARBA00023014"/>
    </source>
</evidence>
<comment type="function">
    <text evidence="7">Converts 2C-methyl-D-erythritol 2,4-cyclodiphosphate (ME-2,4cPP) into 1-hydroxy-2-methyl-2-(E)-butenyl 4-diphosphate.</text>
</comment>
<evidence type="ECO:0000256" key="3">
    <source>
        <dbReference type="ARBA" id="ARBA00023002"/>
    </source>
</evidence>
<reference evidence="10 11" key="1">
    <citation type="submission" date="2023-04" db="EMBL/GenBank/DDBJ databases">
        <authorList>
            <person name="Hsu D."/>
        </authorList>
    </citation>
    <scope>NUCLEOTIDE SEQUENCE [LARGE SCALE GENOMIC DNA]</scope>
    <source>
        <strain evidence="10 11">MK1</strain>
    </source>
</reference>
<feature type="binding site" evidence="7">
    <location>
        <position position="300"/>
    </location>
    <ligand>
        <name>[4Fe-4S] cluster</name>
        <dbReference type="ChEBI" id="CHEBI:49883"/>
    </ligand>
</feature>
<dbReference type="EMBL" id="CP121694">
    <property type="protein sequence ID" value="WRO22257.1"/>
    <property type="molecule type" value="Genomic_DNA"/>
</dbReference>
<dbReference type="GO" id="GO:0016114">
    <property type="term" value="P:terpenoid biosynthetic process"/>
    <property type="evidence" value="ECO:0007669"/>
    <property type="project" value="InterPro"/>
</dbReference>
<evidence type="ECO:0000313" key="11">
    <source>
        <dbReference type="Proteomes" id="UP001329915"/>
    </source>
</evidence>
<sequence length="372" mass="39744">MFTRRQTRVIHLGNVAIGGNHPVSVQSMTNTDTRDISATIDQIQKLHDAGCQIVRVAVPDKEAADALGPIVKAVELPIIADIHFNYRLAIEAINQGVDGLRLNPGNIGGALRVRQVMERASAAGTPIRIGVNAGSLQKEHLKQYGGVTAQAMVDSAIEHIRLLEQERFHDIKISLKASNIPLMVEAYQLLSKQVDYPFHIGVTEAGLPGRGAVKSAVGIGVLLSQGLGDTVRVSLTGDPVEEVKVALDILQALGLAKHGAELISCPTCGRCQLDLLAVAREVEERIKNIKKPITVAVMGCAVNGPGEARQADVGIAGGKDGGLIFRHGKVVKRVRQEDLVSQLVKEIDKIISEEDNNESQQTIDADAAGKPI</sequence>
<protein>
    <recommendedName>
        <fullName evidence="7">4-hydroxy-3-methylbut-2-en-1-yl diphosphate synthase (flavodoxin)</fullName>
        <ecNumber evidence="7">1.17.7.3</ecNumber>
    </recommendedName>
    <alternativeName>
        <fullName evidence="7">1-hydroxy-2-methyl-2-(E)-butenyl 4-diphosphate synthase</fullName>
    </alternativeName>
</protein>
<feature type="binding site" evidence="7">
    <location>
        <position position="268"/>
    </location>
    <ligand>
        <name>[4Fe-4S] cluster</name>
        <dbReference type="ChEBI" id="CHEBI:49883"/>
    </ligand>
</feature>
<dbReference type="PIRSF" id="PIRSF004640">
    <property type="entry name" value="IspG"/>
    <property type="match status" value="1"/>
</dbReference>
<feature type="binding site" evidence="7">
    <location>
        <position position="307"/>
    </location>
    <ligand>
        <name>[4Fe-4S] cluster</name>
        <dbReference type="ChEBI" id="CHEBI:49883"/>
    </ligand>
</feature>
<keyword evidence="4 7" id="KW-0408">Iron</keyword>
<dbReference type="AlphaFoldDB" id="A0AAU0UNZ2"/>
<evidence type="ECO:0000256" key="1">
    <source>
        <dbReference type="ARBA" id="ARBA00022485"/>
    </source>
</evidence>
<dbReference type="PANTHER" id="PTHR30454:SF0">
    <property type="entry name" value="4-HYDROXY-3-METHYLBUT-2-EN-1-YL DIPHOSPHATE SYNTHASE (FERREDOXIN), CHLOROPLASTIC"/>
    <property type="match status" value="1"/>
</dbReference>
<evidence type="ECO:0000256" key="2">
    <source>
        <dbReference type="ARBA" id="ARBA00022723"/>
    </source>
</evidence>
<proteinExistence type="inferred from homology"/>
<dbReference type="HAMAP" id="MF_00159">
    <property type="entry name" value="IspG"/>
    <property type="match status" value="1"/>
</dbReference>
<keyword evidence="2 7" id="KW-0479">Metal-binding</keyword>
<dbReference type="Proteomes" id="UP001329915">
    <property type="component" value="Chromosome"/>
</dbReference>
<feature type="domain" description="IspG C-terminal" evidence="9">
    <location>
        <begin position="261"/>
        <end position="349"/>
    </location>
</feature>
<dbReference type="GO" id="GO:0141197">
    <property type="term" value="F:4-hydroxy-3-methylbut-2-enyl-diphosphate synthase activity (flavodoxin)"/>
    <property type="evidence" value="ECO:0007669"/>
    <property type="project" value="UniProtKB-EC"/>
</dbReference>